<keyword evidence="5" id="KW-0970">Cilium biogenesis/degradation</keyword>
<keyword evidence="6" id="KW-0653">Protein transport</keyword>
<dbReference type="PROSITE" id="PS50206">
    <property type="entry name" value="RHODANESE_3"/>
    <property type="match status" value="1"/>
</dbReference>
<dbReference type="EMBL" id="VEVO01000006">
    <property type="protein sequence ID" value="KAF0040372.1"/>
    <property type="molecule type" value="Genomic_DNA"/>
</dbReference>
<dbReference type="InterPro" id="IPR051889">
    <property type="entry name" value="CEP41"/>
</dbReference>
<dbReference type="PANTHER" id="PTHR44390">
    <property type="entry name" value="CENTROSOMAL PROTEIN OF 41 KDA"/>
    <property type="match status" value="1"/>
</dbReference>
<evidence type="ECO:0000256" key="9">
    <source>
        <dbReference type="ARBA" id="ARBA00023273"/>
    </source>
</evidence>
<dbReference type="GO" id="GO:0015031">
    <property type="term" value="P:protein transport"/>
    <property type="evidence" value="ECO:0007669"/>
    <property type="project" value="UniProtKB-KW"/>
</dbReference>
<keyword evidence="4" id="KW-0963">Cytoplasm</keyword>
<proteinExistence type="inferred from homology"/>
<evidence type="ECO:0000256" key="2">
    <source>
        <dbReference type="ARBA" id="ARBA00004300"/>
    </source>
</evidence>
<feature type="domain" description="Rhodanese" evidence="12">
    <location>
        <begin position="255"/>
        <end position="352"/>
    </location>
</feature>
<sequence length="472" mass="52126">MINGNYPPTVNNICDECMRLVASTAARRRGGASPRCLATGPSCPHETLPGGAVSPSPVGPRKRADESSARLLRLANECLVLRFEKMSLKQGIGNVEYMKKRIPRNAKYQHVRTRLDTGCSLTKYMERLEDIKKNYRYRADEIFKRLKVTTFAQLILQVASVSDLNDDVDSHGPEDGLSVVSDADLECLSEDDNSTPHASPLSDCQDVRDSREICYSARSTLLSVVSGVGELSLDRKSQKTESEVSSFKLADRPYPDSPYLLLDVRDCDQYDCCHIVSAHSFPITKLSRTMNPYTKEVLEYKNAAGKIIIVYDEDERIASQAATIMCERGVENLFMLSGGLKVISQKFPEGMTTGSLPTSCLSCPASSKGKKSSVQHQQEPQAAEKRWRFTSDELVKIQEQLDEMLIPSNPNSKTTLRDSKAHSPIENDSSGRMSSRMSTLSSQSNASSAGSRLSSSTVGRNSGRVQSSRPWK</sequence>
<keyword evidence="8" id="KW-0206">Cytoskeleton</keyword>
<dbReference type="PANTHER" id="PTHR44390:SF1">
    <property type="entry name" value="CENTROSOMAL PROTEIN OF 41 KDA"/>
    <property type="match status" value="1"/>
</dbReference>
<reference evidence="13 14" key="1">
    <citation type="submission" date="2019-06" db="EMBL/GenBank/DDBJ databases">
        <title>Draft genomes of female and male turbot (Scophthalmus maximus).</title>
        <authorList>
            <person name="Xu H."/>
            <person name="Xu X.-W."/>
            <person name="Shao C."/>
            <person name="Chen S."/>
        </authorList>
    </citation>
    <scope>NUCLEOTIDE SEQUENCE [LARGE SCALE GENOMIC DNA]</scope>
    <source>
        <strain evidence="13">Ysfricsl-2016a</strain>
        <tissue evidence="13">Blood</tissue>
    </source>
</reference>
<evidence type="ECO:0000256" key="3">
    <source>
        <dbReference type="ARBA" id="ARBA00022448"/>
    </source>
</evidence>
<dbReference type="SUPFAM" id="SSF52821">
    <property type="entry name" value="Rhodanese/Cell cycle control phosphatase"/>
    <property type="match status" value="1"/>
</dbReference>
<name>A0A6A4TDQ5_SCOMX</name>
<comment type="caution">
    <text evidence="13">The sequence shown here is derived from an EMBL/GenBank/DDBJ whole genome shotgun (WGS) entry which is preliminary data.</text>
</comment>
<evidence type="ECO:0000256" key="10">
    <source>
        <dbReference type="ARBA" id="ARBA00038465"/>
    </source>
</evidence>
<dbReference type="GO" id="GO:0036064">
    <property type="term" value="C:ciliary basal body"/>
    <property type="evidence" value="ECO:0007669"/>
    <property type="project" value="TreeGrafter"/>
</dbReference>
<protein>
    <recommendedName>
        <fullName evidence="12">Rhodanese domain-containing protein</fullName>
    </recommendedName>
</protein>
<feature type="compositionally biased region" description="Low complexity" evidence="11">
    <location>
        <begin position="430"/>
        <end position="457"/>
    </location>
</feature>
<organism evidence="13 14">
    <name type="scientific">Scophthalmus maximus</name>
    <name type="common">Turbot</name>
    <name type="synonym">Psetta maxima</name>
    <dbReference type="NCBI Taxonomy" id="52904"/>
    <lineage>
        <taxon>Eukaryota</taxon>
        <taxon>Metazoa</taxon>
        <taxon>Chordata</taxon>
        <taxon>Craniata</taxon>
        <taxon>Vertebrata</taxon>
        <taxon>Euteleostomi</taxon>
        <taxon>Actinopterygii</taxon>
        <taxon>Neopterygii</taxon>
        <taxon>Teleostei</taxon>
        <taxon>Neoteleostei</taxon>
        <taxon>Acanthomorphata</taxon>
        <taxon>Carangaria</taxon>
        <taxon>Pleuronectiformes</taxon>
        <taxon>Pleuronectoidei</taxon>
        <taxon>Scophthalmidae</taxon>
        <taxon>Scophthalmus</taxon>
    </lineage>
</organism>
<dbReference type="Proteomes" id="UP000438429">
    <property type="component" value="Unassembled WGS sequence"/>
</dbReference>
<comment type="similarity">
    <text evidence="10">Belongs to the CEP41 family.</text>
</comment>
<accession>A0A6A4TDQ5</accession>
<dbReference type="CDD" id="cd00158">
    <property type="entry name" value="RHOD"/>
    <property type="match status" value="1"/>
</dbReference>
<evidence type="ECO:0000313" key="14">
    <source>
        <dbReference type="Proteomes" id="UP000438429"/>
    </source>
</evidence>
<dbReference type="GO" id="GO:0005813">
    <property type="term" value="C:centrosome"/>
    <property type="evidence" value="ECO:0007669"/>
    <property type="project" value="UniProtKB-SubCell"/>
</dbReference>
<keyword evidence="7" id="KW-0969">Cilium</keyword>
<keyword evidence="3" id="KW-0813">Transport</keyword>
<evidence type="ECO:0000256" key="5">
    <source>
        <dbReference type="ARBA" id="ARBA00022794"/>
    </source>
</evidence>
<evidence type="ECO:0000256" key="11">
    <source>
        <dbReference type="SAM" id="MobiDB-lite"/>
    </source>
</evidence>
<evidence type="ECO:0000313" key="13">
    <source>
        <dbReference type="EMBL" id="KAF0040372.1"/>
    </source>
</evidence>
<keyword evidence="9" id="KW-0966">Cell projection</keyword>
<feature type="region of interest" description="Disordered" evidence="11">
    <location>
        <begin position="367"/>
        <end position="387"/>
    </location>
</feature>
<evidence type="ECO:0000256" key="4">
    <source>
        <dbReference type="ARBA" id="ARBA00022490"/>
    </source>
</evidence>
<evidence type="ECO:0000256" key="8">
    <source>
        <dbReference type="ARBA" id="ARBA00023212"/>
    </source>
</evidence>
<evidence type="ECO:0000259" key="12">
    <source>
        <dbReference type="PROSITE" id="PS50206"/>
    </source>
</evidence>
<dbReference type="GO" id="GO:0060271">
    <property type="term" value="P:cilium assembly"/>
    <property type="evidence" value="ECO:0007669"/>
    <property type="project" value="TreeGrafter"/>
</dbReference>
<feature type="compositionally biased region" description="Polar residues" evidence="11">
    <location>
        <begin position="458"/>
        <end position="472"/>
    </location>
</feature>
<dbReference type="Gene3D" id="3.40.250.10">
    <property type="entry name" value="Rhodanese-like domain"/>
    <property type="match status" value="1"/>
</dbReference>
<evidence type="ECO:0000256" key="7">
    <source>
        <dbReference type="ARBA" id="ARBA00023069"/>
    </source>
</evidence>
<evidence type="ECO:0000256" key="1">
    <source>
        <dbReference type="ARBA" id="ARBA00004120"/>
    </source>
</evidence>
<dbReference type="InterPro" id="IPR036873">
    <property type="entry name" value="Rhodanese-like_dom_sf"/>
</dbReference>
<dbReference type="Pfam" id="PF00581">
    <property type="entry name" value="Rhodanese"/>
    <property type="match status" value="1"/>
</dbReference>
<feature type="compositionally biased region" description="Basic and acidic residues" evidence="11">
    <location>
        <begin position="415"/>
        <end position="425"/>
    </location>
</feature>
<gene>
    <name evidence="13" type="ORF">F2P81_006270</name>
</gene>
<dbReference type="AlphaFoldDB" id="A0A6A4TDQ5"/>
<feature type="region of interest" description="Disordered" evidence="11">
    <location>
        <begin position="402"/>
        <end position="472"/>
    </location>
</feature>
<comment type="subcellular location">
    <subcellularLocation>
        <location evidence="1">Cytoplasm</location>
        <location evidence="1">Cytoskeleton</location>
        <location evidence="1">Cilium basal body</location>
    </subcellularLocation>
    <subcellularLocation>
        <location evidence="2">Cytoplasm</location>
        <location evidence="2">Cytoskeleton</location>
        <location evidence="2">Microtubule organizing center</location>
        <location evidence="2">Centrosome</location>
    </subcellularLocation>
</comment>
<evidence type="ECO:0000256" key="6">
    <source>
        <dbReference type="ARBA" id="ARBA00022927"/>
    </source>
</evidence>
<dbReference type="InterPro" id="IPR001763">
    <property type="entry name" value="Rhodanese-like_dom"/>
</dbReference>